<gene>
    <name evidence="1" type="ORF">QAD02_022794</name>
</gene>
<evidence type="ECO:0000313" key="1">
    <source>
        <dbReference type="EMBL" id="KAJ8687000.1"/>
    </source>
</evidence>
<comment type="caution">
    <text evidence="1">The sequence shown here is derived from an EMBL/GenBank/DDBJ whole genome shotgun (WGS) entry which is preliminary data.</text>
</comment>
<accession>A0ACC2PYX3</accession>
<name>A0ACC2PYX3_9HYME</name>
<dbReference type="EMBL" id="CM056741">
    <property type="protein sequence ID" value="KAJ8687000.1"/>
    <property type="molecule type" value="Genomic_DNA"/>
</dbReference>
<reference evidence="1" key="1">
    <citation type="submission" date="2023-04" db="EMBL/GenBank/DDBJ databases">
        <title>A chromosome-level genome assembly of the parasitoid wasp Eretmocerus hayati.</title>
        <authorList>
            <person name="Zhong Y."/>
            <person name="Liu S."/>
            <person name="Liu Y."/>
        </authorList>
    </citation>
    <scope>NUCLEOTIDE SEQUENCE</scope>
    <source>
        <strain evidence="1">ZJU_SS_LIU_2023</strain>
    </source>
</reference>
<dbReference type="Proteomes" id="UP001239111">
    <property type="component" value="Chromosome 1"/>
</dbReference>
<organism evidence="1 2">
    <name type="scientific">Eretmocerus hayati</name>
    <dbReference type="NCBI Taxonomy" id="131215"/>
    <lineage>
        <taxon>Eukaryota</taxon>
        <taxon>Metazoa</taxon>
        <taxon>Ecdysozoa</taxon>
        <taxon>Arthropoda</taxon>
        <taxon>Hexapoda</taxon>
        <taxon>Insecta</taxon>
        <taxon>Pterygota</taxon>
        <taxon>Neoptera</taxon>
        <taxon>Endopterygota</taxon>
        <taxon>Hymenoptera</taxon>
        <taxon>Apocrita</taxon>
        <taxon>Proctotrupomorpha</taxon>
        <taxon>Chalcidoidea</taxon>
        <taxon>Aphelinidae</taxon>
        <taxon>Aphelininae</taxon>
        <taxon>Eretmocerus</taxon>
    </lineage>
</organism>
<evidence type="ECO:0000313" key="2">
    <source>
        <dbReference type="Proteomes" id="UP001239111"/>
    </source>
</evidence>
<sequence>MYVIRIACQLASIIFLIFTGSFATENLPLTLKRDTSQMHNIVNTNTLREDYNESRLLESKTQESLLKITSPLAQNLSDEKIQKDVSGYTRKPLINLESNDFSKEDENLYESLRNKVPHLWIGIGKLDTSNDQKLDRPVESFNSFDWQRVFLKGQAEAIFSLKRALMNNNDGVTARNLLSESAGEINEFEKHIDDEIAMKRGKRSQDLNFLVQFLMKNRDKIGTARSIIIRNGRYEDTDEPPKDKGYYSIVNRNLTTESIQEDVNIKRTNYTVENARNYESGKDVNTSSRLLQMEKRLKRQACFCPSSDSPEDQFKAYLIQNMRLLPFNQGGQDIFTQIQQMYDELQAKALDEYNTKAAG</sequence>
<protein>
    <submittedName>
        <fullName evidence="1">Uncharacterized protein</fullName>
    </submittedName>
</protein>
<proteinExistence type="predicted"/>
<keyword evidence="2" id="KW-1185">Reference proteome</keyword>